<comment type="caution">
    <text evidence="1">The sequence shown here is derived from an EMBL/GenBank/DDBJ whole genome shotgun (WGS) entry which is preliminary data.</text>
</comment>
<sequence>MDHSRGNTALHHAASAGYTRCVDHLLNGGAIALCQNTEGVTPLHQTAYHGHKDVIVRISRHAPQAVDFRDSTGKTALMLAAFRGRTQAATMLARTSNVNIQDTSGWTALMYAAFTGRIAICRELLECAASRLIADFSTGKCAADLASDSGYYEVADMLQNKEVLLRTPTLPEGVDMSAFRSTSRSSASSGHFAGRASRAAQSAVLRPAIERVLFPSLRRYPKAR</sequence>
<evidence type="ECO:0000313" key="2">
    <source>
        <dbReference type="Proteomes" id="UP001140096"/>
    </source>
</evidence>
<proteinExistence type="predicted"/>
<dbReference type="EMBL" id="JANBUP010000667">
    <property type="protein sequence ID" value="KAJ2810596.1"/>
    <property type="molecule type" value="Genomic_DNA"/>
</dbReference>
<protein>
    <submittedName>
        <fullName evidence="1">Uncharacterized protein</fullName>
    </submittedName>
</protein>
<gene>
    <name evidence="1" type="ORF">H4S07_002579</name>
</gene>
<keyword evidence="2" id="KW-1185">Reference proteome</keyword>
<name>A0ACC1LKG4_9FUNG</name>
<dbReference type="Proteomes" id="UP001140096">
    <property type="component" value="Unassembled WGS sequence"/>
</dbReference>
<feature type="non-terminal residue" evidence="1">
    <location>
        <position position="224"/>
    </location>
</feature>
<organism evidence="1 2">
    <name type="scientific">Coemansia furcata</name>
    <dbReference type="NCBI Taxonomy" id="417177"/>
    <lineage>
        <taxon>Eukaryota</taxon>
        <taxon>Fungi</taxon>
        <taxon>Fungi incertae sedis</taxon>
        <taxon>Zoopagomycota</taxon>
        <taxon>Kickxellomycotina</taxon>
        <taxon>Kickxellomycetes</taxon>
        <taxon>Kickxellales</taxon>
        <taxon>Kickxellaceae</taxon>
        <taxon>Coemansia</taxon>
    </lineage>
</organism>
<reference evidence="1" key="1">
    <citation type="submission" date="2022-07" db="EMBL/GenBank/DDBJ databases">
        <title>Phylogenomic reconstructions and comparative analyses of Kickxellomycotina fungi.</title>
        <authorList>
            <person name="Reynolds N.K."/>
            <person name="Stajich J.E."/>
            <person name="Barry K."/>
            <person name="Grigoriev I.V."/>
            <person name="Crous P."/>
            <person name="Smith M.E."/>
        </authorList>
    </citation>
    <scope>NUCLEOTIDE SEQUENCE</scope>
    <source>
        <strain evidence="1">CBS 102833</strain>
    </source>
</reference>
<evidence type="ECO:0000313" key="1">
    <source>
        <dbReference type="EMBL" id="KAJ2810596.1"/>
    </source>
</evidence>
<accession>A0ACC1LKG4</accession>